<proteinExistence type="predicted"/>
<dbReference type="GO" id="GO:0006044">
    <property type="term" value="P:N-acetylglucosamine metabolic process"/>
    <property type="evidence" value="ECO:0007669"/>
    <property type="project" value="InterPro"/>
</dbReference>
<dbReference type="PANTHER" id="PTHR42892:SF1">
    <property type="entry name" value="GLUCOSAMINE-6-PHOSPHATE ISOMERASE"/>
    <property type="match status" value="1"/>
</dbReference>
<dbReference type="AlphaFoldDB" id="A0A9D2SB35"/>
<dbReference type="InterPro" id="IPR037171">
    <property type="entry name" value="NagB/RpiA_transferase-like"/>
</dbReference>
<accession>A0A9D2SB35</accession>
<comment type="caution">
    <text evidence="1">The sequence shown here is derived from an EMBL/GenBank/DDBJ whole genome shotgun (WGS) entry which is preliminary data.</text>
</comment>
<reference evidence="1" key="1">
    <citation type="journal article" date="2021" name="PeerJ">
        <title>Extensive microbial diversity within the chicken gut microbiome revealed by metagenomics and culture.</title>
        <authorList>
            <person name="Gilroy R."/>
            <person name="Ravi A."/>
            <person name="Getino M."/>
            <person name="Pursley I."/>
            <person name="Horton D.L."/>
            <person name="Alikhan N.F."/>
            <person name="Baker D."/>
            <person name="Gharbi K."/>
            <person name="Hall N."/>
            <person name="Watson M."/>
            <person name="Adriaenssens E.M."/>
            <person name="Foster-Nyarko E."/>
            <person name="Jarju S."/>
            <person name="Secka A."/>
            <person name="Antonio M."/>
            <person name="Oren A."/>
            <person name="Chaudhuri R.R."/>
            <person name="La Ragione R."/>
            <person name="Hildebrand F."/>
            <person name="Pallen M.J."/>
        </authorList>
    </citation>
    <scope>NUCLEOTIDE SEQUENCE</scope>
    <source>
        <strain evidence="1">CHK192-8294</strain>
    </source>
</reference>
<dbReference type="PROSITE" id="PS01161">
    <property type="entry name" value="GLC_GALNAC_ISOMERASE"/>
    <property type="match status" value="1"/>
</dbReference>
<dbReference type="Gene3D" id="3.40.50.1360">
    <property type="match status" value="1"/>
</dbReference>
<dbReference type="InterPro" id="IPR052960">
    <property type="entry name" value="GlcN6P_deaminase-like"/>
</dbReference>
<reference evidence="1" key="2">
    <citation type="submission" date="2021-04" db="EMBL/GenBank/DDBJ databases">
        <authorList>
            <person name="Gilroy R."/>
        </authorList>
    </citation>
    <scope>NUCLEOTIDE SEQUENCE</scope>
    <source>
        <strain evidence="1">CHK192-8294</strain>
    </source>
</reference>
<protein>
    <submittedName>
        <fullName evidence="1">Glucosamine-6-phosphate isomerase</fullName>
    </submittedName>
</protein>
<name>A0A9D2SB35_9FIRM</name>
<dbReference type="InterPro" id="IPR018321">
    <property type="entry name" value="Glucosamine6P_isomerase_CS"/>
</dbReference>
<dbReference type="GO" id="GO:0016853">
    <property type="term" value="F:isomerase activity"/>
    <property type="evidence" value="ECO:0007669"/>
    <property type="project" value="UniProtKB-KW"/>
</dbReference>
<dbReference type="Proteomes" id="UP000823921">
    <property type="component" value="Unassembled WGS sequence"/>
</dbReference>
<dbReference type="GO" id="GO:0004342">
    <property type="term" value="F:glucosamine-6-phosphate deaminase activity"/>
    <property type="evidence" value="ECO:0007669"/>
    <property type="project" value="InterPro"/>
</dbReference>
<dbReference type="EMBL" id="DWXO01000077">
    <property type="protein sequence ID" value="HJB80942.1"/>
    <property type="molecule type" value="Genomic_DNA"/>
</dbReference>
<keyword evidence="1" id="KW-0413">Isomerase</keyword>
<gene>
    <name evidence="1" type="ORF">H9712_08150</name>
</gene>
<evidence type="ECO:0000313" key="1">
    <source>
        <dbReference type="EMBL" id="HJB80942.1"/>
    </source>
</evidence>
<sequence length="271" mass="30278">MDYYHISAQELGKDAKIPVVKLGDSGEVFYEIAMEMVNTIKAHNEKGEKTVFICPVGPVGQYPIFVRLVNRDRISLKNCWFINMDEYLNDDDTYIDKESPLSFRGFMERTVYTQIDEELLMPPEQRVFPNPADPGYVDRLIEELGGVDIAFGGIGINGHLAFNESREDMTAEEFAAQGTRALSLNPETRTANAIGDRCGAIDAMPHRAVTIGIKQILGARKVRLGVFREWHRSVVRQAAYGEVTAHFPASLLQNHPDAIIFTNSLAAGQPF</sequence>
<dbReference type="SUPFAM" id="SSF100950">
    <property type="entry name" value="NagB/RpiA/CoA transferase-like"/>
    <property type="match status" value="1"/>
</dbReference>
<organism evidence="1 2">
    <name type="scientific">Candidatus Flavonifractor intestinigallinarum</name>
    <dbReference type="NCBI Taxonomy" id="2838586"/>
    <lineage>
        <taxon>Bacteria</taxon>
        <taxon>Bacillati</taxon>
        <taxon>Bacillota</taxon>
        <taxon>Clostridia</taxon>
        <taxon>Eubacteriales</taxon>
        <taxon>Oscillospiraceae</taxon>
        <taxon>Flavonifractor</taxon>
    </lineage>
</organism>
<dbReference type="PANTHER" id="PTHR42892">
    <property type="entry name" value="GLUCOSAMINE-6-PHOSPHATE DEAMINASE-LIKE PROTEIN BT_0258-RELATED"/>
    <property type="match status" value="1"/>
</dbReference>
<evidence type="ECO:0000313" key="2">
    <source>
        <dbReference type="Proteomes" id="UP000823921"/>
    </source>
</evidence>